<dbReference type="InterPro" id="IPR011006">
    <property type="entry name" value="CheY-like_superfamily"/>
</dbReference>
<dbReference type="SMART" id="SM00448">
    <property type="entry name" value="REC"/>
    <property type="match status" value="2"/>
</dbReference>
<dbReference type="PANTHER" id="PTHR43228:SF12">
    <property type="entry name" value="TWO-COMPONENT RESPONSE REGULATOR 24"/>
    <property type="match status" value="1"/>
</dbReference>
<feature type="modified residue" description="4-aspartylphosphate" evidence="1">
    <location>
        <position position="144"/>
    </location>
</feature>
<dbReference type="InterPro" id="IPR052048">
    <property type="entry name" value="ST_Response_Regulator"/>
</dbReference>
<accession>A0AAN9RJB7</accession>
<dbReference type="Proteomes" id="UP001374584">
    <property type="component" value="Unassembled WGS sequence"/>
</dbReference>
<protein>
    <recommendedName>
        <fullName evidence="2">Response regulatory domain-containing protein</fullName>
    </recommendedName>
</protein>
<dbReference type="CDD" id="cd17546">
    <property type="entry name" value="REC_hyHK_CKI1_RcsC-like"/>
    <property type="match status" value="2"/>
</dbReference>
<dbReference type="Pfam" id="PF00072">
    <property type="entry name" value="Response_reg"/>
    <property type="match status" value="2"/>
</dbReference>
<feature type="modified residue" description="4-aspartylphosphate" evidence="1">
    <location>
        <position position="285"/>
    </location>
</feature>
<feature type="domain" description="Response regulatory" evidence="2">
    <location>
        <begin position="93"/>
        <end position="210"/>
    </location>
</feature>
<reference evidence="3 4" key="1">
    <citation type="submission" date="2024-01" db="EMBL/GenBank/DDBJ databases">
        <title>The genomes of 5 underutilized Papilionoideae crops provide insights into root nodulation and disease resistanc.</title>
        <authorList>
            <person name="Jiang F."/>
        </authorList>
    </citation>
    <scope>NUCLEOTIDE SEQUENCE [LARGE SCALE GENOMIC DNA]</scope>
    <source>
        <strain evidence="3">JINMINGXINNONG_FW02</strain>
        <tissue evidence="3">Leaves</tissue>
    </source>
</reference>
<dbReference type="GO" id="GO:0000160">
    <property type="term" value="P:phosphorelay signal transduction system"/>
    <property type="evidence" value="ECO:0007669"/>
    <property type="project" value="InterPro"/>
</dbReference>
<keyword evidence="1" id="KW-0597">Phosphoprotein</keyword>
<evidence type="ECO:0000259" key="2">
    <source>
        <dbReference type="PROSITE" id="PS50110"/>
    </source>
</evidence>
<dbReference type="SUPFAM" id="SSF52172">
    <property type="entry name" value="CheY-like"/>
    <property type="match status" value="2"/>
</dbReference>
<dbReference type="PANTHER" id="PTHR43228">
    <property type="entry name" value="TWO-COMPONENT RESPONSE REGULATOR"/>
    <property type="match status" value="1"/>
</dbReference>
<evidence type="ECO:0000256" key="1">
    <source>
        <dbReference type="PROSITE-ProRule" id="PRU00169"/>
    </source>
</evidence>
<keyword evidence="4" id="KW-1185">Reference proteome</keyword>
<sequence>MSYRHTIHVDLSFLLHVIHQFSSPTSVALVSRSRSRFKVQVSVTPTLSQSFIHCKEIFLCISRGEKDVQVMEDERKDEEKHVTKSDYSRTQLKVLIVDDVRVIRMTHKMLLDRVGVKDHVAVENGKEAVELHNNGQSFDLILMDKDMPVMNGIEATRTLRSMGISCKIIGVSSSTCNQLYVQEFVEAGLNDFYTKPLTVKMLGEILEKIKESDICKNKGKTYIMKPKNSSSQLKALVVDDDRVNRMTHQALLKKVGVENLASVENGKKAVDLHCNGESFDLILMDKDMPVMNGIEATKQLRSMGIRDMIVGVSSSRGAENVEQFMEAGLDDYYTKPLTVDTLKAILDKMKS</sequence>
<organism evidence="3 4">
    <name type="scientific">Phaseolus coccineus</name>
    <name type="common">Scarlet runner bean</name>
    <name type="synonym">Phaseolus multiflorus</name>
    <dbReference type="NCBI Taxonomy" id="3886"/>
    <lineage>
        <taxon>Eukaryota</taxon>
        <taxon>Viridiplantae</taxon>
        <taxon>Streptophyta</taxon>
        <taxon>Embryophyta</taxon>
        <taxon>Tracheophyta</taxon>
        <taxon>Spermatophyta</taxon>
        <taxon>Magnoliopsida</taxon>
        <taxon>eudicotyledons</taxon>
        <taxon>Gunneridae</taxon>
        <taxon>Pentapetalae</taxon>
        <taxon>rosids</taxon>
        <taxon>fabids</taxon>
        <taxon>Fabales</taxon>
        <taxon>Fabaceae</taxon>
        <taxon>Papilionoideae</taxon>
        <taxon>50 kb inversion clade</taxon>
        <taxon>NPAAA clade</taxon>
        <taxon>indigoferoid/millettioid clade</taxon>
        <taxon>Phaseoleae</taxon>
        <taxon>Phaseolus</taxon>
    </lineage>
</organism>
<dbReference type="EMBL" id="JAYMYR010000002">
    <property type="protein sequence ID" value="KAK7378530.1"/>
    <property type="molecule type" value="Genomic_DNA"/>
</dbReference>
<dbReference type="InterPro" id="IPR001789">
    <property type="entry name" value="Sig_transdc_resp-reg_receiver"/>
</dbReference>
<dbReference type="PROSITE" id="PS50110">
    <property type="entry name" value="RESPONSE_REGULATORY"/>
    <property type="match status" value="2"/>
</dbReference>
<comment type="caution">
    <text evidence="3">The sequence shown here is derived from an EMBL/GenBank/DDBJ whole genome shotgun (WGS) entry which is preliminary data.</text>
</comment>
<dbReference type="Gene3D" id="3.40.50.2300">
    <property type="match status" value="2"/>
</dbReference>
<evidence type="ECO:0000313" key="4">
    <source>
        <dbReference type="Proteomes" id="UP001374584"/>
    </source>
</evidence>
<evidence type="ECO:0000313" key="3">
    <source>
        <dbReference type="EMBL" id="KAK7378530.1"/>
    </source>
</evidence>
<dbReference type="AlphaFoldDB" id="A0AAN9RJB7"/>
<proteinExistence type="predicted"/>
<name>A0AAN9RJB7_PHACN</name>
<feature type="domain" description="Response regulatory" evidence="2">
    <location>
        <begin position="234"/>
        <end position="350"/>
    </location>
</feature>
<gene>
    <name evidence="3" type="ORF">VNO80_03973</name>
</gene>